<proteinExistence type="predicted"/>
<dbReference type="Gene3D" id="2.10.70.100">
    <property type="match status" value="1"/>
</dbReference>
<name>A0A2U8GSQ1_9RHOO</name>
<dbReference type="InterPro" id="IPR052163">
    <property type="entry name" value="DGC-Regulatory_Protein"/>
</dbReference>
<dbReference type="Gene3D" id="3.30.70.270">
    <property type="match status" value="1"/>
</dbReference>
<feature type="domain" description="PAC" evidence="2">
    <location>
        <begin position="248"/>
        <end position="302"/>
    </location>
</feature>
<dbReference type="InterPro" id="IPR000700">
    <property type="entry name" value="PAS-assoc_C"/>
</dbReference>
<dbReference type="AlphaFoldDB" id="A0A2U8GSQ1"/>
<dbReference type="Pfam" id="PF13426">
    <property type="entry name" value="PAS_9"/>
    <property type="match status" value="1"/>
</dbReference>
<evidence type="ECO:0008006" key="6">
    <source>
        <dbReference type="Google" id="ProtNLM"/>
    </source>
</evidence>
<sequence>MNLSDVLDIDELRGLCESFTAVTGAVTAVLDLEGKVLIATGWQDICTRFHRVNPSSCARCLESDTVLAGRLKAGDAYNVYECRNGLVDVAVPIEIGGEHVANFFTGQFFLAPPDRNFFIRQANTFGFDESSYISAMDRAPVFSAEQVQSMMSFFTRLVKVMGETGLARLRLQQANASLGASAAIIAASEDAIIGTSLDGIIESWNGGADKIFGYASSEVIGKPLSTLIPPSRSGEEADAIARISRGERVRHFETIRCRKDGQSINVSISISPIRDRAGKVTGASNIARDVTEARRIGKALQHRQLMMERTESMARLASFEWDVDANTVTWSPEMFVIFGRDPALGVPNLEGQAELYTSESTQRLFAAVKTAVADGTPYELELMTLQPGGERRPCFVKGFPERDDSGRVVRIAGLVQDITDRKRADEEIRQLAYYDLLTNLPNRRLLLDRIRQAMASSNRSKAHCALMFLDLDNFKTINDSHGHQAGDLLLIEAADRLRRCVREMDTVARFGGDEFVVMICELDTDVRASMSRAEAIARKICEALSHPYHIVVGQGEEGETSIEHHCTVSIGVTPFVGNDSALDELLKRADRAMYRAKMDGKNLIRFYPDIHAGQA</sequence>
<dbReference type="SUPFAM" id="SSF55073">
    <property type="entry name" value="Nucleotide cyclase"/>
    <property type="match status" value="1"/>
</dbReference>
<feature type="domain" description="GGDEF" evidence="3">
    <location>
        <begin position="462"/>
        <end position="609"/>
    </location>
</feature>
<dbReference type="NCBIfam" id="TIGR00229">
    <property type="entry name" value="sensory_box"/>
    <property type="match status" value="1"/>
</dbReference>
<reference evidence="4 5" key="1">
    <citation type="submission" date="2017-06" db="EMBL/GenBank/DDBJ databases">
        <title>Azoarcus.</title>
        <authorList>
            <person name="Woo J.-H."/>
            <person name="Kim H.-S."/>
        </authorList>
    </citation>
    <scope>NUCLEOTIDE SEQUENCE [LARGE SCALE GENOMIC DNA]</scope>
    <source>
        <strain evidence="4 5">TSPY31</strain>
    </source>
</reference>
<dbReference type="InterPro" id="IPR035965">
    <property type="entry name" value="PAS-like_dom_sf"/>
</dbReference>
<evidence type="ECO:0000259" key="3">
    <source>
        <dbReference type="PROSITE" id="PS50887"/>
    </source>
</evidence>
<evidence type="ECO:0000313" key="4">
    <source>
        <dbReference type="EMBL" id="AWI76692.1"/>
    </source>
</evidence>
<dbReference type="SUPFAM" id="SSF55785">
    <property type="entry name" value="PYP-like sensor domain (PAS domain)"/>
    <property type="match status" value="2"/>
</dbReference>
<organism evidence="4 5">
    <name type="scientific">Parazoarcus communis</name>
    <dbReference type="NCBI Taxonomy" id="41977"/>
    <lineage>
        <taxon>Bacteria</taxon>
        <taxon>Pseudomonadati</taxon>
        <taxon>Pseudomonadota</taxon>
        <taxon>Betaproteobacteria</taxon>
        <taxon>Rhodocyclales</taxon>
        <taxon>Zoogloeaceae</taxon>
        <taxon>Parazoarcus</taxon>
    </lineage>
</organism>
<dbReference type="EMBL" id="CP022187">
    <property type="protein sequence ID" value="AWI76692.1"/>
    <property type="molecule type" value="Genomic_DNA"/>
</dbReference>
<dbReference type="CDD" id="cd00130">
    <property type="entry name" value="PAS"/>
    <property type="match status" value="2"/>
</dbReference>
<dbReference type="InterPro" id="IPR029787">
    <property type="entry name" value="Nucleotide_cyclase"/>
</dbReference>
<evidence type="ECO:0000259" key="1">
    <source>
        <dbReference type="PROSITE" id="PS50112"/>
    </source>
</evidence>
<dbReference type="KEGG" id="acom:CEW83_16945"/>
<dbReference type="SMART" id="SM00091">
    <property type="entry name" value="PAS"/>
    <property type="match status" value="1"/>
</dbReference>
<gene>
    <name evidence="4" type="ORF">CEW83_16945</name>
</gene>
<dbReference type="CDD" id="cd01949">
    <property type="entry name" value="GGDEF"/>
    <property type="match status" value="1"/>
</dbReference>
<dbReference type="InterPro" id="IPR000014">
    <property type="entry name" value="PAS"/>
</dbReference>
<dbReference type="FunFam" id="3.30.70.270:FF:000001">
    <property type="entry name" value="Diguanylate cyclase domain protein"/>
    <property type="match status" value="1"/>
</dbReference>
<feature type="domain" description="PAS" evidence="1">
    <location>
        <begin position="184"/>
        <end position="247"/>
    </location>
</feature>
<dbReference type="PANTHER" id="PTHR46663">
    <property type="entry name" value="DIGUANYLATE CYCLASE DGCT-RELATED"/>
    <property type="match status" value="1"/>
</dbReference>
<dbReference type="Pfam" id="PF10114">
    <property type="entry name" value="PocR"/>
    <property type="match status" value="1"/>
</dbReference>
<dbReference type="Gene3D" id="3.30.450.20">
    <property type="entry name" value="PAS domain"/>
    <property type="match status" value="2"/>
</dbReference>
<dbReference type="PROSITE" id="PS50887">
    <property type="entry name" value="GGDEF"/>
    <property type="match status" value="1"/>
</dbReference>
<feature type="domain" description="PAC" evidence="2">
    <location>
        <begin position="378"/>
        <end position="430"/>
    </location>
</feature>
<evidence type="ECO:0000313" key="5">
    <source>
        <dbReference type="Proteomes" id="UP000244930"/>
    </source>
</evidence>
<dbReference type="GO" id="GO:0003824">
    <property type="term" value="F:catalytic activity"/>
    <property type="evidence" value="ECO:0007669"/>
    <property type="project" value="UniProtKB-ARBA"/>
</dbReference>
<dbReference type="PROSITE" id="PS50113">
    <property type="entry name" value="PAC"/>
    <property type="match status" value="2"/>
</dbReference>
<dbReference type="InterPro" id="IPR001610">
    <property type="entry name" value="PAC"/>
</dbReference>
<evidence type="ECO:0000259" key="2">
    <source>
        <dbReference type="PROSITE" id="PS50113"/>
    </source>
</evidence>
<dbReference type="InterPro" id="IPR013656">
    <property type="entry name" value="PAS_4"/>
</dbReference>
<dbReference type="InterPro" id="IPR018771">
    <property type="entry name" value="PocR_dom"/>
</dbReference>
<dbReference type="SMART" id="SM00267">
    <property type="entry name" value="GGDEF"/>
    <property type="match status" value="1"/>
</dbReference>
<dbReference type="PROSITE" id="PS50112">
    <property type="entry name" value="PAS"/>
    <property type="match status" value="1"/>
</dbReference>
<accession>A0A2U8GSQ1</accession>
<dbReference type="Pfam" id="PF00990">
    <property type="entry name" value="GGDEF"/>
    <property type="match status" value="1"/>
</dbReference>
<dbReference type="PANTHER" id="PTHR46663:SF3">
    <property type="entry name" value="SLL0267 PROTEIN"/>
    <property type="match status" value="1"/>
</dbReference>
<dbReference type="InterPro" id="IPR000160">
    <property type="entry name" value="GGDEF_dom"/>
</dbReference>
<dbReference type="NCBIfam" id="TIGR00254">
    <property type="entry name" value="GGDEF"/>
    <property type="match status" value="1"/>
</dbReference>
<dbReference type="Pfam" id="PF08448">
    <property type="entry name" value="PAS_4"/>
    <property type="match status" value="1"/>
</dbReference>
<dbReference type="InterPro" id="IPR043128">
    <property type="entry name" value="Rev_trsase/Diguanyl_cyclase"/>
</dbReference>
<keyword evidence="5" id="KW-1185">Reference proteome</keyword>
<protein>
    <recommendedName>
        <fullName evidence="6">Diguanylate cyclase</fullName>
    </recommendedName>
</protein>
<dbReference type="Proteomes" id="UP000244930">
    <property type="component" value="Chromosome"/>
</dbReference>
<dbReference type="SMART" id="SM00086">
    <property type="entry name" value="PAC"/>
    <property type="match status" value="2"/>
</dbReference>